<organism evidence="3 4">
    <name type="scientific">Mangrovibacillus cuniculi</name>
    <dbReference type="NCBI Taxonomy" id="2593652"/>
    <lineage>
        <taxon>Bacteria</taxon>
        <taxon>Bacillati</taxon>
        <taxon>Bacillota</taxon>
        <taxon>Bacilli</taxon>
        <taxon>Bacillales</taxon>
        <taxon>Bacillaceae</taxon>
        <taxon>Mangrovibacillus</taxon>
    </lineage>
</organism>
<dbReference type="EMBL" id="CP049742">
    <property type="protein sequence ID" value="QPC47887.1"/>
    <property type="molecule type" value="Genomic_DNA"/>
</dbReference>
<dbReference type="GO" id="GO:0004462">
    <property type="term" value="F:lactoylglutathione lyase activity"/>
    <property type="evidence" value="ECO:0007669"/>
    <property type="project" value="InterPro"/>
</dbReference>
<evidence type="ECO:0000313" key="4">
    <source>
        <dbReference type="Proteomes" id="UP000593626"/>
    </source>
</evidence>
<evidence type="ECO:0000313" key="3">
    <source>
        <dbReference type="EMBL" id="QPC47887.1"/>
    </source>
</evidence>
<name>A0A7S8HGK2_9BACI</name>
<proteinExistence type="predicted"/>
<sequence>MTISISKVGQIGIPVKNVDRAISFYHETLGLSLLFQTDTMAFLESNGLRILLSLPEKEEYATASSVVYFQVDDIEDTYDQLAKKKVVFRGEPHVVSKMGNVETWMVFFYDTEGNTHAFISEVEGNS</sequence>
<accession>A0A7S8HGK2</accession>
<keyword evidence="1" id="KW-0479">Metal-binding</keyword>
<dbReference type="GO" id="GO:0046872">
    <property type="term" value="F:metal ion binding"/>
    <property type="evidence" value="ECO:0007669"/>
    <property type="project" value="UniProtKB-KW"/>
</dbReference>
<dbReference type="SUPFAM" id="SSF54593">
    <property type="entry name" value="Glyoxalase/Bleomycin resistance protein/Dihydroxybiphenyl dioxygenase"/>
    <property type="match status" value="1"/>
</dbReference>
<dbReference type="CDD" id="cd06587">
    <property type="entry name" value="VOC"/>
    <property type="match status" value="1"/>
</dbReference>
<evidence type="ECO:0000259" key="2">
    <source>
        <dbReference type="PROSITE" id="PS51819"/>
    </source>
</evidence>
<dbReference type="Pfam" id="PF00903">
    <property type="entry name" value="Glyoxalase"/>
    <property type="match status" value="1"/>
</dbReference>
<dbReference type="InterPro" id="IPR018146">
    <property type="entry name" value="Glyoxalase_1_CS"/>
</dbReference>
<gene>
    <name evidence="3" type="ORF">G8O30_13415</name>
</gene>
<keyword evidence="4" id="KW-1185">Reference proteome</keyword>
<dbReference type="Gene3D" id="3.10.180.10">
    <property type="entry name" value="2,3-Dihydroxybiphenyl 1,2-Dioxygenase, domain 1"/>
    <property type="match status" value="1"/>
</dbReference>
<dbReference type="PROSITE" id="PS51819">
    <property type="entry name" value="VOC"/>
    <property type="match status" value="1"/>
</dbReference>
<evidence type="ECO:0000256" key="1">
    <source>
        <dbReference type="ARBA" id="ARBA00022723"/>
    </source>
</evidence>
<feature type="domain" description="VOC" evidence="2">
    <location>
        <begin position="7"/>
        <end position="121"/>
    </location>
</feature>
<dbReference type="InterPro" id="IPR029068">
    <property type="entry name" value="Glyas_Bleomycin-R_OHBP_Dase"/>
</dbReference>
<dbReference type="Proteomes" id="UP000593626">
    <property type="component" value="Chromosome"/>
</dbReference>
<dbReference type="KEGG" id="mcui:G8O30_13415"/>
<dbReference type="PROSITE" id="PS00934">
    <property type="entry name" value="GLYOXALASE_I_1"/>
    <property type="match status" value="1"/>
</dbReference>
<reference evidence="3 4" key="1">
    <citation type="submission" date="2019-07" db="EMBL/GenBank/DDBJ databases">
        <title>Genome sequence of 2 isolates from Red Sea Mangroves.</title>
        <authorList>
            <person name="Sefrji F."/>
            <person name="Michoud G."/>
            <person name="Merlino G."/>
            <person name="Daffonchio D."/>
        </authorList>
    </citation>
    <scope>NUCLEOTIDE SEQUENCE [LARGE SCALE GENOMIC DNA]</scope>
    <source>
        <strain evidence="3 4">R1DC41</strain>
    </source>
</reference>
<dbReference type="RefSeq" id="WP_239672567.1">
    <property type="nucleotide sequence ID" value="NZ_CP049742.1"/>
</dbReference>
<dbReference type="AlphaFoldDB" id="A0A7S8HGK2"/>
<dbReference type="InterPro" id="IPR037523">
    <property type="entry name" value="VOC_core"/>
</dbReference>
<protein>
    <submittedName>
        <fullName evidence="3">VOC family protein</fullName>
    </submittedName>
</protein>
<dbReference type="InterPro" id="IPR004360">
    <property type="entry name" value="Glyas_Fos-R_dOase_dom"/>
</dbReference>